<name>A0A0B6ZNI1_9EUPU</name>
<feature type="compositionally biased region" description="Basic and acidic residues" evidence="1">
    <location>
        <begin position="209"/>
        <end position="227"/>
    </location>
</feature>
<accession>A0A0B6ZNI1</accession>
<feature type="region of interest" description="Disordered" evidence="1">
    <location>
        <begin position="239"/>
        <end position="263"/>
    </location>
</feature>
<feature type="compositionally biased region" description="Low complexity" evidence="1">
    <location>
        <begin position="145"/>
        <end position="156"/>
    </location>
</feature>
<feature type="non-terminal residue" evidence="2">
    <location>
        <position position="1"/>
    </location>
</feature>
<feature type="compositionally biased region" description="Low complexity" evidence="1">
    <location>
        <begin position="113"/>
        <end position="125"/>
    </location>
</feature>
<sequence length="293" mass="31704">KKQTSPGGIVESSGDAKDKISVCDTSVRSSNTVTVGLANTLNNIIINSIAAAYSENHQSKEKSPTSRRNINNENTRSHVQIRSKRVNNDFVNDKPESISAVGEAPQEKENTDDNSNTIGSDSSDTISDEDMHYKKQILRAGSNTSPPQSIQSPAISEDIDVNHSVTDQLTKRKASDKYSLNGNGKFRTEVVDSTDNISSSSSLSSHPLVELERSESNPLSSHHDFSGDRHSAFTCVQSSISRSNPGTPAVLDRADSRSSDGQLSVHMLDDKLYGSRFDDIRSVRSSPGANPLV</sequence>
<proteinExistence type="predicted"/>
<organism evidence="2">
    <name type="scientific">Arion vulgaris</name>
    <dbReference type="NCBI Taxonomy" id="1028688"/>
    <lineage>
        <taxon>Eukaryota</taxon>
        <taxon>Metazoa</taxon>
        <taxon>Spiralia</taxon>
        <taxon>Lophotrochozoa</taxon>
        <taxon>Mollusca</taxon>
        <taxon>Gastropoda</taxon>
        <taxon>Heterobranchia</taxon>
        <taxon>Euthyneura</taxon>
        <taxon>Panpulmonata</taxon>
        <taxon>Eupulmonata</taxon>
        <taxon>Stylommatophora</taxon>
        <taxon>Helicina</taxon>
        <taxon>Arionoidea</taxon>
        <taxon>Arionidae</taxon>
        <taxon>Arion</taxon>
    </lineage>
</organism>
<feature type="non-terminal residue" evidence="2">
    <location>
        <position position="293"/>
    </location>
</feature>
<feature type="region of interest" description="Disordered" evidence="1">
    <location>
        <begin position="140"/>
        <end position="161"/>
    </location>
</feature>
<gene>
    <name evidence="2" type="primary">ORF73295</name>
</gene>
<feature type="region of interest" description="Disordered" evidence="1">
    <location>
        <begin position="192"/>
        <end position="227"/>
    </location>
</feature>
<feature type="compositionally biased region" description="Polar residues" evidence="1">
    <location>
        <begin position="66"/>
        <end position="78"/>
    </location>
</feature>
<evidence type="ECO:0000313" key="2">
    <source>
        <dbReference type="EMBL" id="CEK70219.1"/>
    </source>
</evidence>
<feature type="region of interest" description="Disordered" evidence="1">
    <location>
        <begin position="55"/>
        <end position="127"/>
    </location>
</feature>
<dbReference type="EMBL" id="HACG01023354">
    <property type="protein sequence ID" value="CEK70219.1"/>
    <property type="molecule type" value="Transcribed_RNA"/>
</dbReference>
<protein>
    <submittedName>
        <fullName evidence="2">Uncharacterized protein</fullName>
    </submittedName>
</protein>
<dbReference type="AlphaFoldDB" id="A0A0B6ZNI1"/>
<evidence type="ECO:0000256" key="1">
    <source>
        <dbReference type="SAM" id="MobiDB-lite"/>
    </source>
</evidence>
<reference evidence="2" key="1">
    <citation type="submission" date="2014-12" db="EMBL/GenBank/DDBJ databases">
        <title>Insight into the proteome of Arion vulgaris.</title>
        <authorList>
            <person name="Aradska J."/>
            <person name="Bulat T."/>
            <person name="Smidak R."/>
            <person name="Sarate P."/>
            <person name="Gangsoo J."/>
            <person name="Sialana F."/>
            <person name="Bilban M."/>
            <person name="Lubec G."/>
        </authorList>
    </citation>
    <scope>NUCLEOTIDE SEQUENCE</scope>
    <source>
        <tissue evidence="2">Skin</tissue>
    </source>
</reference>